<dbReference type="InterPro" id="IPR011012">
    <property type="entry name" value="Longin-like_dom_sf"/>
</dbReference>
<keyword evidence="7" id="KW-0636">Prenylation</keyword>
<keyword evidence="6" id="KW-0449">Lipoprotein</keyword>
<protein>
    <submittedName>
        <fullName evidence="14">Palmitoyltransferase</fullName>
    </submittedName>
</protein>
<dbReference type="Proteomes" id="UP001381693">
    <property type="component" value="Unassembled WGS sequence"/>
</dbReference>
<keyword evidence="11" id="KW-1133">Transmembrane helix</keyword>
<dbReference type="CDD" id="cd14824">
    <property type="entry name" value="Longin"/>
    <property type="match status" value="1"/>
</dbReference>
<accession>A0AAN8X4Y0</accession>
<gene>
    <name evidence="14" type="primary">YKT6</name>
    <name evidence="14" type="ORF">SK128_015093</name>
</gene>
<evidence type="ECO:0000256" key="6">
    <source>
        <dbReference type="ARBA" id="ARBA00023288"/>
    </source>
</evidence>
<dbReference type="FunFam" id="1.20.5.110:FF:000020">
    <property type="entry name" value="synaptobrevin homolog YKT6"/>
    <property type="match status" value="1"/>
</dbReference>
<keyword evidence="3" id="KW-0488">Methylation</keyword>
<name>A0AAN8X4Y0_HALRR</name>
<dbReference type="PROSITE" id="PS50892">
    <property type="entry name" value="V_SNARE"/>
    <property type="match status" value="1"/>
</dbReference>
<keyword evidence="11" id="KW-0812">Transmembrane</keyword>
<dbReference type="InterPro" id="IPR010908">
    <property type="entry name" value="Longin_dom"/>
</dbReference>
<proteinExistence type="inferred from homology"/>
<dbReference type="GO" id="GO:0006888">
    <property type="term" value="P:endoplasmic reticulum to Golgi vesicle-mediated transport"/>
    <property type="evidence" value="ECO:0007669"/>
    <property type="project" value="TreeGrafter"/>
</dbReference>
<dbReference type="PROSITE" id="PS50859">
    <property type="entry name" value="LONGIN"/>
    <property type="match status" value="1"/>
</dbReference>
<feature type="transmembrane region" description="Helical" evidence="11">
    <location>
        <begin position="34"/>
        <end position="54"/>
    </location>
</feature>
<dbReference type="SMART" id="SM01270">
    <property type="entry name" value="Longin"/>
    <property type="match status" value="1"/>
</dbReference>
<keyword evidence="10" id="KW-0175">Coiled coil</keyword>
<dbReference type="Gene3D" id="3.30.450.50">
    <property type="entry name" value="Longin domain"/>
    <property type="match status" value="1"/>
</dbReference>
<dbReference type="GO" id="GO:0005484">
    <property type="term" value="F:SNAP receptor activity"/>
    <property type="evidence" value="ECO:0007669"/>
    <property type="project" value="TreeGrafter"/>
</dbReference>
<evidence type="ECO:0000313" key="14">
    <source>
        <dbReference type="EMBL" id="KAK7073019.1"/>
    </source>
</evidence>
<comment type="function">
    <text evidence="8">Vesicular soluble NSF attachment protein receptor (v-SNARE) mediating vesicle docking and fusion to a specific acceptor cellular compartment. Functions in endoplasmic reticulum to Golgi transport; as part of a SNARE complex composed of GOSR1, GOSR2 and STX5. Functions in early/recycling endosome to TGN transport; as part of a SNARE complex composed of BET1L, GOSR1 and STX5. Has a S-palmitoyl transferase activity.</text>
</comment>
<organism evidence="14 15">
    <name type="scientific">Halocaridina rubra</name>
    <name type="common">Hawaiian red shrimp</name>
    <dbReference type="NCBI Taxonomy" id="373956"/>
    <lineage>
        <taxon>Eukaryota</taxon>
        <taxon>Metazoa</taxon>
        <taxon>Ecdysozoa</taxon>
        <taxon>Arthropoda</taxon>
        <taxon>Crustacea</taxon>
        <taxon>Multicrustacea</taxon>
        <taxon>Malacostraca</taxon>
        <taxon>Eumalacostraca</taxon>
        <taxon>Eucarida</taxon>
        <taxon>Decapoda</taxon>
        <taxon>Pleocyemata</taxon>
        <taxon>Caridea</taxon>
        <taxon>Atyoidea</taxon>
        <taxon>Atyidae</taxon>
        <taxon>Halocaridina</taxon>
    </lineage>
</organism>
<dbReference type="InterPro" id="IPR042855">
    <property type="entry name" value="V_SNARE_CC"/>
</dbReference>
<dbReference type="Pfam" id="PF00957">
    <property type="entry name" value="Synaptobrevin"/>
    <property type="match status" value="1"/>
</dbReference>
<dbReference type="CDD" id="cd15867">
    <property type="entry name" value="R-SNARE_YKT6"/>
    <property type="match status" value="1"/>
</dbReference>
<dbReference type="GO" id="GO:0000139">
    <property type="term" value="C:Golgi membrane"/>
    <property type="evidence" value="ECO:0007669"/>
    <property type="project" value="UniProtKB-SubCell"/>
</dbReference>
<evidence type="ECO:0000256" key="7">
    <source>
        <dbReference type="ARBA" id="ARBA00023289"/>
    </source>
</evidence>
<evidence type="ECO:0000256" key="11">
    <source>
        <dbReference type="SAM" id="Phobius"/>
    </source>
</evidence>
<dbReference type="AlphaFoldDB" id="A0AAN8X4Y0"/>
<evidence type="ECO:0000256" key="3">
    <source>
        <dbReference type="ARBA" id="ARBA00022481"/>
    </source>
</evidence>
<evidence type="ECO:0000256" key="5">
    <source>
        <dbReference type="ARBA" id="ARBA00023139"/>
    </source>
</evidence>
<evidence type="ECO:0000256" key="1">
    <source>
        <dbReference type="ARBA" id="ARBA00004444"/>
    </source>
</evidence>
<dbReference type="InterPro" id="IPR045848">
    <property type="entry name" value="R-SNARE_YKT6"/>
</dbReference>
<evidence type="ECO:0000256" key="9">
    <source>
        <dbReference type="ARBA" id="ARBA00025701"/>
    </source>
</evidence>
<comment type="subcellular location">
    <subcellularLocation>
        <location evidence="9">Cytoplasmic vesicle membrane</location>
        <topology evidence="9">Lipid-anchor</topology>
        <orientation evidence="9">Cytoplasmic side</orientation>
    </subcellularLocation>
    <subcellularLocation>
        <location evidence="1">Golgi apparatus membrane</location>
        <topology evidence="1">Lipid-anchor</topology>
        <orientation evidence="1">Cytoplasmic side</orientation>
    </subcellularLocation>
</comment>
<reference evidence="14 15" key="1">
    <citation type="submission" date="2023-11" db="EMBL/GenBank/DDBJ databases">
        <title>Halocaridina rubra genome assembly.</title>
        <authorList>
            <person name="Smith C."/>
        </authorList>
    </citation>
    <scope>NUCLEOTIDE SEQUENCE [LARGE SCALE GENOMIC DNA]</scope>
    <source>
        <strain evidence="14">EP-1</strain>
        <tissue evidence="14">Whole</tissue>
    </source>
</reference>
<comment type="caution">
    <text evidence="14">The sequence shown here is derived from an EMBL/GenBank/DDBJ whole genome shotgun (WGS) entry which is preliminary data.</text>
</comment>
<dbReference type="Pfam" id="PF13774">
    <property type="entry name" value="Longin"/>
    <property type="match status" value="1"/>
</dbReference>
<dbReference type="SUPFAM" id="SSF64356">
    <property type="entry name" value="SNARE-like"/>
    <property type="match status" value="1"/>
</dbReference>
<evidence type="ECO:0000256" key="10">
    <source>
        <dbReference type="PROSITE-ProRule" id="PRU00290"/>
    </source>
</evidence>
<evidence type="ECO:0000259" key="12">
    <source>
        <dbReference type="PROSITE" id="PS50859"/>
    </source>
</evidence>
<comment type="similarity">
    <text evidence="2">Belongs to the synaptobrevin family.</text>
</comment>
<dbReference type="EMBL" id="JAXCGZ010013273">
    <property type="protein sequence ID" value="KAK7073019.1"/>
    <property type="molecule type" value="Genomic_DNA"/>
</dbReference>
<keyword evidence="15" id="KW-1185">Reference proteome</keyword>
<evidence type="ECO:0000256" key="2">
    <source>
        <dbReference type="ARBA" id="ARBA00008025"/>
    </source>
</evidence>
<dbReference type="PANTHER" id="PTHR45806">
    <property type="entry name" value="SYNAPTOBREVIN HOMOLOG YKT6"/>
    <property type="match status" value="1"/>
</dbReference>
<dbReference type="GO" id="GO:0030659">
    <property type="term" value="C:cytoplasmic vesicle membrane"/>
    <property type="evidence" value="ECO:0007669"/>
    <property type="project" value="UniProtKB-SubCell"/>
</dbReference>
<dbReference type="SUPFAM" id="SSF58038">
    <property type="entry name" value="SNARE fusion complex"/>
    <property type="match status" value="1"/>
</dbReference>
<feature type="domain" description="Longin" evidence="12">
    <location>
        <begin position="52"/>
        <end position="164"/>
    </location>
</feature>
<sequence length="242" mass="27740">DLVRGVNQLLRKCHTEDKIPCFWHCQSGNIICSLFKFLIVFGIMVKLFAISVLYKGAESAHLLKAAYDLQQFGFFQRGSVQEFMTFTSKIITERCNACSRQSVKEQEYMCHVYVRSDNLAGVVISDHEYQYRVAHNMINKVLDDFTAKVPSHLWPSTDDSSIPYGELPAMLARWQNPREADSLTRVQEEVEETKIILHNTIEAVLERGEKLDDLVSKSEMLSMQSKTFYKTARKTNSCCSFG</sequence>
<evidence type="ECO:0000259" key="13">
    <source>
        <dbReference type="PROSITE" id="PS50892"/>
    </source>
</evidence>
<dbReference type="PANTHER" id="PTHR45806:SF1">
    <property type="entry name" value="SYNAPTOBREVIN HOMOLOG YKT6"/>
    <property type="match status" value="1"/>
</dbReference>
<feature type="domain" description="V-SNARE coiled-coil homology" evidence="13">
    <location>
        <begin position="182"/>
        <end position="242"/>
    </location>
</feature>
<keyword evidence="4 11" id="KW-0472">Membrane</keyword>
<evidence type="ECO:0000313" key="15">
    <source>
        <dbReference type="Proteomes" id="UP001381693"/>
    </source>
</evidence>
<dbReference type="Gene3D" id="1.20.5.110">
    <property type="match status" value="1"/>
</dbReference>
<keyword evidence="5" id="KW-0564">Palmitate</keyword>
<feature type="non-terminal residue" evidence="14">
    <location>
        <position position="1"/>
    </location>
</feature>
<evidence type="ECO:0000256" key="4">
    <source>
        <dbReference type="ARBA" id="ARBA00023136"/>
    </source>
</evidence>
<evidence type="ECO:0000256" key="8">
    <source>
        <dbReference type="ARBA" id="ARBA00025256"/>
    </source>
</evidence>